<dbReference type="OrthoDB" id="1004620at2"/>
<dbReference type="STRING" id="1356854.N007_05130"/>
<evidence type="ECO:0000313" key="4">
    <source>
        <dbReference type="Proteomes" id="UP000829401"/>
    </source>
</evidence>
<feature type="compositionally biased region" description="Basic and acidic residues" evidence="2">
    <location>
        <begin position="286"/>
        <end position="296"/>
    </location>
</feature>
<dbReference type="RefSeq" id="WP_021296071.1">
    <property type="nucleotide sequence ID" value="NZ_AURB01000124.1"/>
</dbReference>
<dbReference type="AlphaFoldDB" id="T0D817"/>
<feature type="region of interest" description="Disordered" evidence="2">
    <location>
        <begin position="272"/>
        <end position="309"/>
    </location>
</feature>
<evidence type="ECO:0000256" key="1">
    <source>
        <dbReference type="SAM" id="Coils"/>
    </source>
</evidence>
<accession>A0A9E7CV98</accession>
<dbReference type="EMBL" id="CP080467">
    <property type="protein sequence ID" value="UNO48038.1"/>
    <property type="molecule type" value="Genomic_DNA"/>
</dbReference>
<feature type="compositionally biased region" description="Polar residues" evidence="2">
    <location>
        <begin position="297"/>
        <end position="309"/>
    </location>
</feature>
<gene>
    <name evidence="3" type="ORF">K1I37_15300</name>
</gene>
<proteinExistence type="predicted"/>
<keyword evidence="3" id="KW-0645">Protease</keyword>
<protein>
    <submittedName>
        <fullName evidence="3">XkdF-like putative serine protease domain-containing protein</fullName>
    </submittedName>
</protein>
<feature type="coiled-coil region" evidence="1">
    <location>
        <begin position="431"/>
        <end position="458"/>
    </location>
</feature>
<keyword evidence="4" id="KW-1185">Reference proteome</keyword>
<dbReference type="Proteomes" id="UP000829401">
    <property type="component" value="Chromosome"/>
</dbReference>
<keyword evidence="3" id="KW-0378">Hydrolase</keyword>
<reference evidence="4" key="1">
    <citation type="journal article" date="2022" name="G3 (Bethesda)">
        <title>Unveiling the complete genome sequence of Alicyclobacillus acidoterrestris DSM 3922T, a taint-producing strain.</title>
        <authorList>
            <person name="Leonardo I.C."/>
            <person name="Barreto Crespo M.T."/>
            <person name="Gaspar F.B."/>
        </authorList>
    </citation>
    <scope>NUCLEOTIDE SEQUENCE [LARGE SCALE GENOMIC DNA]</scope>
    <source>
        <strain evidence="4">DSM 3922</strain>
    </source>
</reference>
<evidence type="ECO:0000256" key="2">
    <source>
        <dbReference type="SAM" id="MobiDB-lite"/>
    </source>
</evidence>
<keyword evidence="1" id="KW-0175">Coiled coil</keyword>
<organism evidence="3 4">
    <name type="scientific">Alicyclobacillus acidoterrestris (strain ATCC 49025 / DSM 3922 / CIP 106132 / NCIMB 13137 / GD3B)</name>
    <dbReference type="NCBI Taxonomy" id="1356854"/>
    <lineage>
        <taxon>Bacteria</taxon>
        <taxon>Bacillati</taxon>
        <taxon>Bacillota</taxon>
        <taxon>Bacilli</taxon>
        <taxon>Bacillales</taxon>
        <taxon>Alicyclobacillaceae</taxon>
        <taxon>Alicyclobacillus</taxon>
    </lineage>
</organism>
<accession>T0D817</accession>
<dbReference type="KEGG" id="aaco:K1I37_15300"/>
<sequence length="523" mass="58015">MALVADFTKKDSKQHIVEGIAASSNLDRDKQIIDENFLKNNYKQWAEKYGNIRYLHQPRVVGKVLTCSDWDPVQKGFYITAKISDPDAWRQIEDGELNGFSIGIKNPVIVHDPQADRGRLIDGEVIETSIVDIPASYQADFQVIKSPVVATFDAELKEWKTVDQNDVIVAMLNDDDIDWINAMVDGFGIDDDDTAQFAKRYYSQKERNSMSEEDFAGPHRSFPIKDQEDVDNAARLIGHAKDPDAVKRRIIEIARRKGLKIPEAWKENANKTLDTSSGLQPYNLDGDDKKEEKTTVADENTPQVTSADSTKAAVDELRNVMEGMQTQLSEIRGVVEAMANQVDKDRDGDNDNLVRPEAQAANEIVEEPGKPVDSTGTNAPNAVEEANNDPLGLKNAIIEEVTKSVLAIMDEKFNTVTKSTVIDTDNIKGMIAGLQKSANELGEKLSQFNERLEVVENTAQPPKGITTTAVEKFANADTPDKTDESNLYAEAVKTVSAKYPNLSPALRKQRIDEEFAKLTGGNK</sequence>
<name>T0D817_ALIAG</name>
<evidence type="ECO:0000313" key="3">
    <source>
        <dbReference type="EMBL" id="UNO48038.1"/>
    </source>
</evidence>
<dbReference type="GO" id="GO:0006508">
    <property type="term" value="P:proteolysis"/>
    <property type="evidence" value="ECO:0007669"/>
    <property type="project" value="UniProtKB-KW"/>
</dbReference>
<dbReference type="GO" id="GO:0008233">
    <property type="term" value="F:peptidase activity"/>
    <property type="evidence" value="ECO:0007669"/>
    <property type="project" value="UniProtKB-KW"/>
</dbReference>